<evidence type="ECO:0000313" key="3">
    <source>
        <dbReference type="Proteomes" id="UP001642484"/>
    </source>
</evidence>
<reference evidence="2 3" key="1">
    <citation type="submission" date="2024-02" db="EMBL/GenBank/DDBJ databases">
        <authorList>
            <person name="Chen Y."/>
            <person name="Shah S."/>
            <person name="Dougan E. K."/>
            <person name="Thang M."/>
            <person name="Chan C."/>
        </authorList>
    </citation>
    <scope>NUCLEOTIDE SEQUENCE [LARGE SCALE GENOMIC DNA]</scope>
</reference>
<evidence type="ECO:0000313" key="2">
    <source>
        <dbReference type="EMBL" id="CAK9065955.1"/>
    </source>
</evidence>
<dbReference type="Gene3D" id="3.60.40.10">
    <property type="entry name" value="PPM-type phosphatase domain"/>
    <property type="match status" value="1"/>
</dbReference>
<dbReference type="EMBL" id="CAXAMN010022051">
    <property type="protein sequence ID" value="CAK9065955.1"/>
    <property type="molecule type" value="Genomic_DNA"/>
</dbReference>
<name>A0ABP0NQ90_9DINO</name>
<comment type="caution">
    <text evidence="2">The sequence shown here is derived from an EMBL/GenBank/DDBJ whole genome shotgun (WGS) entry which is preliminary data.</text>
</comment>
<accession>A0ABP0NQ90</accession>
<dbReference type="InterPro" id="IPR013762">
    <property type="entry name" value="Integrase-like_cat_sf"/>
</dbReference>
<organism evidence="2 3">
    <name type="scientific">Durusdinium trenchii</name>
    <dbReference type="NCBI Taxonomy" id="1381693"/>
    <lineage>
        <taxon>Eukaryota</taxon>
        <taxon>Sar</taxon>
        <taxon>Alveolata</taxon>
        <taxon>Dinophyceae</taxon>
        <taxon>Suessiales</taxon>
        <taxon>Symbiodiniaceae</taxon>
        <taxon>Durusdinium</taxon>
    </lineage>
</organism>
<dbReference type="Proteomes" id="UP001642484">
    <property type="component" value="Unassembled WGS sequence"/>
</dbReference>
<dbReference type="Gene3D" id="1.10.443.10">
    <property type="entry name" value="Intergrase catalytic core"/>
    <property type="match status" value="1"/>
</dbReference>
<proteinExistence type="predicted"/>
<evidence type="ECO:0000256" key="1">
    <source>
        <dbReference type="ARBA" id="ARBA00023172"/>
    </source>
</evidence>
<dbReference type="InterPro" id="IPR036457">
    <property type="entry name" value="PPM-type-like_dom_sf"/>
</dbReference>
<gene>
    <name evidence="2" type="ORF">CCMP2556_LOCUS32386</name>
</gene>
<keyword evidence="3" id="KW-1185">Reference proteome</keyword>
<dbReference type="SUPFAM" id="SSF56349">
    <property type="entry name" value="DNA breaking-rejoining enzymes"/>
    <property type="match status" value="1"/>
</dbReference>
<protein>
    <submittedName>
        <fullName evidence="2">Uncharacterized protein</fullName>
    </submittedName>
</protein>
<sequence length="450" mass="49380">MQSTRGAQSPQMTAKARLKKVSDTLPGFLRRARIRKASTRKAYDDSWSQFLSYCVSVNLLTAATSKFISMSQLDQSLEAFGESLFLAGSSKYLLTCALQNCNIQYPQWPTCARSNYPLTKAAKKGWGNLEPGASRDPCPYEVACWIAYYMVTQGLVFHAAAVMLSFDTYVRPGKICGLKHSNIIPPSRGVNKRYQQWALLLNPHEMMEPSKTGQFNDSLMVGMKGREWVGTLLGKLYTKHAGTTDGPIFPFSLNNLEGEFRNAVRSLKITKLKLSPHCLRHGGASHDYFVGNSTLPDVQQRGCWATFDSVRRYSKHGRVSKQLSLLSPSQQQAAKQACAELPQLNMHIQLLRHLSKVEGKVNETQLKRSLRGALVSLDVEVQEKLPGQRGCSAAAALLCGERLLVGVVGTASAASCQGPATLADAGADEASEQTKQRTSEDYGCGVWFGG</sequence>
<dbReference type="InterPro" id="IPR011010">
    <property type="entry name" value="DNA_brk_join_enz"/>
</dbReference>
<keyword evidence="1" id="KW-0233">DNA recombination</keyword>